<dbReference type="InterPro" id="IPR000182">
    <property type="entry name" value="GNAT_dom"/>
</dbReference>
<proteinExistence type="predicted"/>
<keyword evidence="3" id="KW-1185">Reference proteome</keyword>
<dbReference type="PROSITE" id="PS51186">
    <property type="entry name" value="GNAT"/>
    <property type="match status" value="1"/>
</dbReference>
<evidence type="ECO:0000259" key="1">
    <source>
        <dbReference type="PROSITE" id="PS51186"/>
    </source>
</evidence>
<dbReference type="InterPro" id="IPR016181">
    <property type="entry name" value="Acyl_CoA_acyltransferase"/>
</dbReference>
<feature type="domain" description="N-acetyltransferase" evidence="1">
    <location>
        <begin position="140"/>
        <end position="298"/>
    </location>
</feature>
<dbReference type="Gene3D" id="3.40.630.30">
    <property type="match status" value="1"/>
</dbReference>
<accession>A0ABU8W9H1</accession>
<dbReference type="EMBL" id="JBBKZV010000039">
    <property type="protein sequence ID" value="MEJ8826697.1"/>
    <property type="molecule type" value="Genomic_DNA"/>
</dbReference>
<comment type="caution">
    <text evidence="2">The sequence shown here is derived from an EMBL/GenBank/DDBJ whole genome shotgun (WGS) entry which is preliminary data.</text>
</comment>
<sequence length="344" mass="37891">MDLHRRRARHHRQVRRNLLTGGFAGTVYGVSPKPTTRDGLRIHACAADLPSPPEPALLFTPADTIAPFIAQLGALGTRAAVNRDGRAHRRAEAGGAGCARPYLMRLLGPKRAPAAGAERFAILPYPVQWVRHASWNGRSITIRPIRPEDEGQHADFLRRLSMEDIRMRIFLTRRELPRSELARLTQIDYDREMAFIAEDVDAGGRAETLGVARTVSDPDNTEAEFAIIVRSDLNSAGLGRLLFQQLIEHARSRGTGRLVGIVLRENARMLNLARAMGFADDHTEPANSDQRRIVLPLAPRSLVQHNTPAADGAHHAINHALTPPVKTNLGDFDRALPLACVSSH</sequence>
<reference evidence="2 3" key="1">
    <citation type="submission" date="2024-03" db="EMBL/GenBank/DDBJ databases">
        <title>Novel species of the genus Variovorax.</title>
        <authorList>
            <person name="Liu Q."/>
            <person name="Xin Y.-H."/>
        </authorList>
    </citation>
    <scope>NUCLEOTIDE SEQUENCE [LARGE SCALE GENOMIC DNA]</scope>
    <source>
        <strain evidence="2 3">KACC 18501</strain>
    </source>
</reference>
<evidence type="ECO:0000313" key="3">
    <source>
        <dbReference type="Proteomes" id="UP001363010"/>
    </source>
</evidence>
<evidence type="ECO:0000313" key="2">
    <source>
        <dbReference type="EMBL" id="MEJ8826697.1"/>
    </source>
</evidence>
<dbReference type="SUPFAM" id="SSF51735">
    <property type="entry name" value="NAD(P)-binding Rossmann-fold domains"/>
    <property type="match status" value="1"/>
</dbReference>
<dbReference type="Pfam" id="PF13380">
    <property type="entry name" value="CoA_binding_2"/>
    <property type="match status" value="1"/>
</dbReference>
<protein>
    <submittedName>
        <fullName evidence="2">GNAT family N-acetyltransferase</fullName>
    </submittedName>
</protein>
<dbReference type="RefSeq" id="WP_340367733.1">
    <property type="nucleotide sequence ID" value="NZ_JBBKZV010000039.1"/>
</dbReference>
<dbReference type="Pfam" id="PF00583">
    <property type="entry name" value="Acetyltransf_1"/>
    <property type="match status" value="1"/>
</dbReference>
<dbReference type="Proteomes" id="UP001363010">
    <property type="component" value="Unassembled WGS sequence"/>
</dbReference>
<dbReference type="SUPFAM" id="SSF55729">
    <property type="entry name" value="Acyl-CoA N-acyltransferases (Nat)"/>
    <property type="match status" value="1"/>
</dbReference>
<gene>
    <name evidence="2" type="ORF">WKW80_32595</name>
</gene>
<dbReference type="InterPro" id="IPR036291">
    <property type="entry name" value="NAD(P)-bd_dom_sf"/>
</dbReference>
<dbReference type="Gene3D" id="3.40.50.720">
    <property type="entry name" value="NAD(P)-binding Rossmann-like Domain"/>
    <property type="match status" value="1"/>
</dbReference>
<organism evidence="2 3">
    <name type="scientific">Variovorax humicola</name>
    <dbReference type="NCBI Taxonomy" id="1769758"/>
    <lineage>
        <taxon>Bacteria</taxon>
        <taxon>Pseudomonadati</taxon>
        <taxon>Pseudomonadota</taxon>
        <taxon>Betaproteobacteria</taxon>
        <taxon>Burkholderiales</taxon>
        <taxon>Comamonadaceae</taxon>
        <taxon>Variovorax</taxon>
    </lineage>
</organism>
<dbReference type="InterPro" id="IPR003781">
    <property type="entry name" value="CoA-bd"/>
</dbReference>
<name>A0ABU8W9H1_9BURK</name>